<reference evidence="12" key="1">
    <citation type="submission" date="2019-08" db="EMBL/GenBank/DDBJ databases">
        <title>The genome of the North American firefly Photinus pyralis.</title>
        <authorList>
            <consortium name="Photinus pyralis genome working group"/>
            <person name="Fallon T.R."/>
            <person name="Sander Lower S.E."/>
            <person name="Weng J.-K."/>
        </authorList>
    </citation>
    <scope>NUCLEOTIDE SEQUENCE</scope>
    <source>
        <strain evidence="12">TRF0915ILg1</strain>
        <tissue evidence="12">Whole body</tissue>
    </source>
</reference>
<organism evidence="12 13">
    <name type="scientific">Ignelater luminosus</name>
    <name type="common">Cucubano</name>
    <name type="synonym">Pyrophorus luminosus</name>
    <dbReference type="NCBI Taxonomy" id="2038154"/>
    <lineage>
        <taxon>Eukaryota</taxon>
        <taxon>Metazoa</taxon>
        <taxon>Ecdysozoa</taxon>
        <taxon>Arthropoda</taxon>
        <taxon>Hexapoda</taxon>
        <taxon>Insecta</taxon>
        <taxon>Pterygota</taxon>
        <taxon>Neoptera</taxon>
        <taxon>Endopterygota</taxon>
        <taxon>Coleoptera</taxon>
        <taxon>Polyphaga</taxon>
        <taxon>Elateriformia</taxon>
        <taxon>Elateroidea</taxon>
        <taxon>Elateridae</taxon>
        <taxon>Agrypninae</taxon>
        <taxon>Pyrophorini</taxon>
        <taxon>Ignelater</taxon>
    </lineage>
</organism>
<evidence type="ECO:0000256" key="6">
    <source>
        <dbReference type="ARBA" id="ARBA00022989"/>
    </source>
</evidence>
<feature type="active site" evidence="10">
    <location>
        <position position="384"/>
    </location>
</feature>
<evidence type="ECO:0000256" key="9">
    <source>
        <dbReference type="PIRNR" id="PIRNR000439"/>
    </source>
</evidence>
<dbReference type="GO" id="GO:0008374">
    <property type="term" value="F:O-acyltransferase activity"/>
    <property type="evidence" value="ECO:0007669"/>
    <property type="project" value="InterPro"/>
</dbReference>
<proteinExistence type="inferred from homology"/>
<keyword evidence="4 11" id="KW-0812">Transmembrane</keyword>
<gene>
    <name evidence="12" type="ORF">ILUMI_00999</name>
</gene>
<dbReference type="PIRSF" id="PIRSF000439">
    <property type="entry name" value="Oat_ACAT_DAG_ARE"/>
    <property type="match status" value="1"/>
</dbReference>
<evidence type="ECO:0000256" key="2">
    <source>
        <dbReference type="ARBA" id="ARBA00009010"/>
    </source>
</evidence>
<dbReference type="GO" id="GO:0008203">
    <property type="term" value="P:cholesterol metabolic process"/>
    <property type="evidence" value="ECO:0007669"/>
    <property type="project" value="TreeGrafter"/>
</dbReference>
<evidence type="ECO:0000256" key="8">
    <source>
        <dbReference type="ARBA" id="ARBA00023315"/>
    </source>
</evidence>
<dbReference type="PANTHER" id="PTHR10408">
    <property type="entry name" value="STEROL O-ACYLTRANSFERASE"/>
    <property type="match status" value="1"/>
</dbReference>
<accession>A0A8K0GKN9</accession>
<dbReference type="GO" id="GO:0005789">
    <property type="term" value="C:endoplasmic reticulum membrane"/>
    <property type="evidence" value="ECO:0007669"/>
    <property type="project" value="UniProtKB-SubCell"/>
</dbReference>
<name>A0A8K0GKN9_IGNLU</name>
<evidence type="ECO:0000256" key="4">
    <source>
        <dbReference type="ARBA" id="ARBA00022692"/>
    </source>
</evidence>
<keyword evidence="3 9" id="KW-0808">Transferase</keyword>
<keyword evidence="13" id="KW-1185">Reference proteome</keyword>
<protein>
    <recommendedName>
        <fullName evidence="9">O-acyltransferase</fullName>
    </recommendedName>
</protein>
<sequence length="470" mass="55684">MAKDSIKPIRRQDEQRVNNKIFVSKEELLDKVKTKPGELPCKQFEARNSLLTDLYELKHVRTVYHIALATLIGLLLNSAAYDYLQKGEFSFGFSLIRKGFVNFHFLIVIWLGMFLSTLPIYLGFKYWAVIRIQLTPQSSALKLWDRLCLGLLILFYSGFLYFSTLAATHNGQQTTATLGLLMEMARLLMKSHAFVRSNAPRVLKYKPHSDKELPCPNFNKFLYFFFAPTLVYQDNYPRTKTIRWNYVTIWFFEFIGGIFFLSFVLDRYFIFAFEYYGIRSYNWQEILIITLGNFATGMLLLLGLFYLLLHAWMNAFAEMLRFADRLFYKDWWTSSTYDRFYRTWNVVVHDWLYTYVYKDFYEIVTPKNKVVSKLMVFFLSAIFHDYILGFAFGFYLPILFINFFGFGVAFNFFKIKSDMFGNILFWYFTGIGMSINSTFYSIEFYSRFNCPIENVTIGSYFIPRFISCNK</sequence>
<feature type="transmembrane region" description="Helical" evidence="11">
    <location>
        <begin position="101"/>
        <end position="122"/>
    </location>
</feature>
<evidence type="ECO:0000256" key="5">
    <source>
        <dbReference type="ARBA" id="ARBA00022824"/>
    </source>
</evidence>
<comment type="similarity">
    <text evidence="2 9">Belongs to the membrane-bound acyltransferase family. Sterol o-acyltransferase subfamily.</text>
</comment>
<dbReference type="InterPro" id="IPR004299">
    <property type="entry name" value="MBOAT_fam"/>
</dbReference>
<evidence type="ECO:0000256" key="3">
    <source>
        <dbReference type="ARBA" id="ARBA00022679"/>
    </source>
</evidence>
<comment type="caution">
    <text evidence="12">The sequence shown here is derived from an EMBL/GenBank/DDBJ whole genome shotgun (WGS) entry which is preliminary data.</text>
</comment>
<evidence type="ECO:0000256" key="7">
    <source>
        <dbReference type="ARBA" id="ARBA00023136"/>
    </source>
</evidence>
<feature type="transmembrane region" description="Helical" evidence="11">
    <location>
        <begin position="386"/>
        <end position="412"/>
    </location>
</feature>
<keyword evidence="5 9" id="KW-0256">Endoplasmic reticulum</keyword>
<keyword evidence="8 9" id="KW-0012">Acyltransferase</keyword>
<dbReference type="Proteomes" id="UP000801492">
    <property type="component" value="Unassembled WGS sequence"/>
</dbReference>
<feature type="transmembrane region" description="Helical" evidence="11">
    <location>
        <begin position="143"/>
        <end position="162"/>
    </location>
</feature>
<dbReference type="PANTHER" id="PTHR10408:SF8">
    <property type="entry name" value="O-ACYLTRANSFERASE"/>
    <property type="match status" value="1"/>
</dbReference>
<evidence type="ECO:0000256" key="11">
    <source>
        <dbReference type="SAM" id="Phobius"/>
    </source>
</evidence>
<comment type="subcellular location">
    <subcellularLocation>
        <location evidence="1 9">Endoplasmic reticulum membrane</location>
        <topology evidence="1 9">Multi-pass membrane protein</topology>
    </subcellularLocation>
</comment>
<dbReference type="OrthoDB" id="10039049at2759"/>
<feature type="transmembrane region" description="Helical" evidence="11">
    <location>
        <begin position="244"/>
        <end position="265"/>
    </location>
</feature>
<keyword evidence="6 11" id="KW-1133">Transmembrane helix</keyword>
<feature type="transmembrane region" description="Helical" evidence="11">
    <location>
        <begin position="424"/>
        <end position="442"/>
    </location>
</feature>
<evidence type="ECO:0000313" key="12">
    <source>
        <dbReference type="EMBL" id="KAF2905172.1"/>
    </source>
</evidence>
<keyword evidence="7 9" id="KW-0472">Membrane</keyword>
<evidence type="ECO:0000313" key="13">
    <source>
        <dbReference type="Proteomes" id="UP000801492"/>
    </source>
</evidence>
<dbReference type="AlphaFoldDB" id="A0A8K0GKN9"/>
<evidence type="ECO:0000256" key="10">
    <source>
        <dbReference type="PIRSR" id="PIRSR000439-1"/>
    </source>
</evidence>
<evidence type="ECO:0000256" key="1">
    <source>
        <dbReference type="ARBA" id="ARBA00004477"/>
    </source>
</evidence>
<dbReference type="EMBL" id="VTPC01000588">
    <property type="protein sequence ID" value="KAF2905172.1"/>
    <property type="molecule type" value="Genomic_DNA"/>
</dbReference>
<feature type="transmembrane region" description="Helical" evidence="11">
    <location>
        <begin position="63"/>
        <end position="81"/>
    </location>
</feature>
<dbReference type="InterPro" id="IPR014371">
    <property type="entry name" value="Oat_ACAT_DAG_ARE"/>
</dbReference>
<dbReference type="Pfam" id="PF03062">
    <property type="entry name" value="MBOAT"/>
    <property type="match status" value="1"/>
</dbReference>
<feature type="transmembrane region" description="Helical" evidence="11">
    <location>
        <begin position="286"/>
        <end position="309"/>
    </location>
</feature>